<keyword evidence="3" id="KW-0963">Cytoplasm</keyword>
<evidence type="ECO:0000313" key="5">
    <source>
        <dbReference type="EMBL" id="GAA2802858.1"/>
    </source>
</evidence>
<reference evidence="5 6" key="1">
    <citation type="journal article" date="2019" name="Int. J. Syst. Evol. Microbiol.">
        <title>The Global Catalogue of Microorganisms (GCM) 10K type strain sequencing project: providing services to taxonomists for standard genome sequencing and annotation.</title>
        <authorList>
            <consortium name="The Broad Institute Genomics Platform"/>
            <consortium name="The Broad Institute Genome Sequencing Center for Infectious Disease"/>
            <person name="Wu L."/>
            <person name="Ma J."/>
        </authorList>
    </citation>
    <scope>NUCLEOTIDE SEQUENCE [LARGE SCALE GENOMIC DNA]</scope>
    <source>
        <strain evidence="5 6">JCM 9383</strain>
    </source>
</reference>
<proteinExistence type="inferred from homology"/>
<keyword evidence="6" id="KW-1185">Reference proteome</keyword>
<comment type="subcellular location">
    <subcellularLocation>
        <location evidence="1">Cytoplasm</location>
    </subcellularLocation>
</comment>
<dbReference type="Proteomes" id="UP001500979">
    <property type="component" value="Unassembled WGS sequence"/>
</dbReference>
<comment type="caution">
    <text evidence="5">The sequence shown here is derived from an EMBL/GenBank/DDBJ whole genome shotgun (WGS) entry which is preliminary data.</text>
</comment>
<protein>
    <recommendedName>
        <fullName evidence="7">ESX secretion-associated protein EspG</fullName>
    </recommendedName>
</protein>
<dbReference type="RefSeq" id="WP_344682295.1">
    <property type="nucleotide sequence ID" value="NZ_BAAAUX010000016.1"/>
</dbReference>
<comment type="similarity">
    <text evidence="2">Belongs to the EspG family.</text>
</comment>
<dbReference type="EMBL" id="BAAAUX010000016">
    <property type="protein sequence ID" value="GAA2802858.1"/>
    <property type="molecule type" value="Genomic_DNA"/>
</dbReference>
<name>A0ABN3VGF0_9PSEU</name>
<gene>
    <name evidence="5" type="ORF">GCM10010470_42470</name>
</gene>
<keyword evidence="4" id="KW-0143">Chaperone</keyword>
<evidence type="ECO:0000256" key="2">
    <source>
        <dbReference type="ARBA" id="ARBA00006411"/>
    </source>
</evidence>
<evidence type="ECO:0000256" key="4">
    <source>
        <dbReference type="ARBA" id="ARBA00023186"/>
    </source>
</evidence>
<dbReference type="InterPro" id="IPR025734">
    <property type="entry name" value="EspG"/>
</dbReference>
<dbReference type="Pfam" id="PF14011">
    <property type="entry name" value="ESX-1_EspG"/>
    <property type="match status" value="1"/>
</dbReference>
<evidence type="ECO:0000256" key="3">
    <source>
        <dbReference type="ARBA" id="ARBA00022490"/>
    </source>
</evidence>
<organism evidence="5 6">
    <name type="scientific">Saccharopolyspora taberi</name>
    <dbReference type="NCBI Taxonomy" id="60895"/>
    <lineage>
        <taxon>Bacteria</taxon>
        <taxon>Bacillati</taxon>
        <taxon>Actinomycetota</taxon>
        <taxon>Actinomycetes</taxon>
        <taxon>Pseudonocardiales</taxon>
        <taxon>Pseudonocardiaceae</taxon>
        <taxon>Saccharopolyspora</taxon>
    </lineage>
</organism>
<sequence length="259" mass="28379">MKIELSTQAFHEVWKHFNLGAKPIVLNVLSEGVLESERRAAEQRAWDELRRIGFGDRDREDDIHGLFLPLQRYERAFDITFRQQVGDEQRQVTGMVANVRSHATLAVRTDTSVQLQALPAEAMVRALLSVLPDAKAGPGRAVSVASSTLAAVARAAGSSDRAMADGLGQSGVRREDARALVEMAGGKRTAWAQIGVSVMDGHGKRTRGPMVTNCFANAKGWYLLEESTRSGEPWTTVAPIDKARIGPRVENLLKVIPRD</sequence>
<accession>A0ABN3VGF0</accession>
<evidence type="ECO:0000313" key="6">
    <source>
        <dbReference type="Proteomes" id="UP001500979"/>
    </source>
</evidence>
<evidence type="ECO:0008006" key="7">
    <source>
        <dbReference type="Google" id="ProtNLM"/>
    </source>
</evidence>
<evidence type="ECO:0000256" key="1">
    <source>
        <dbReference type="ARBA" id="ARBA00004496"/>
    </source>
</evidence>